<dbReference type="Pfam" id="PF13391">
    <property type="entry name" value="HNH_2"/>
    <property type="match status" value="1"/>
</dbReference>
<keyword evidence="3" id="KW-1185">Reference proteome</keyword>
<dbReference type="AlphaFoldDB" id="A0A949PRS3"/>
<reference evidence="2 3" key="1">
    <citation type="submission" date="2021-06" db="EMBL/GenBank/DDBJ databases">
        <title>Falsochrobactrum tianjin sp.nov., a new petroleum-degrading bacteria isolated from oily soils.</title>
        <authorList>
            <person name="Chen G."/>
            <person name="Chen H."/>
            <person name="Tian J."/>
            <person name="Qing J."/>
            <person name="Zhong L."/>
            <person name="Ma W."/>
            <person name="Song Y."/>
            <person name="Cui X."/>
            <person name="Yan B."/>
        </authorList>
    </citation>
    <scope>NUCLEOTIDE SEQUENCE [LARGE SCALE GENOMIC DNA]</scope>
    <source>
        <strain evidence="2 3">TDYN1</strain>
    </source>
</reference>
<comment type="caution">
    <text evidence="2">The sequence shown here is derived from an EMBL/GenBank/DDBJ whole genome shotgun (WGS) entry which is preliminary data.</text>
</comment>
<dbReference type="InterPro" id="IPR003615">
    <property type="entry name" value="HNH_nuc"/>
</dbReference>
<dbReference type="EMBL" id="JAHRVA010000010">
    <property type="protein sequence ID" value="MBV2145074.1"/>
    <property type="molecule type" value="Genomic_DNA"/>
</dbReference>
<proteinExistence type="predicted"/>
<organism evidence="2 3">
    <name type="scientific">Falsochrobactrum tianjinense</name>
    <dbReference type="NCBI Taxonomy" id="2706015"/>
    <lineage>
        <taxon>Bacteria</taxon>
        <taxon>Pseudomonadati</taxon>
        <taxon>Pseudomonadota</taxon>
        <taxon>Alphaproteobacteria</taxon>
        <taxon>Hyphomicrobiales</taxon>
        <taxon>Brucellaceae</taxon>
        <taxon>Falsochrobactrum</taxon>
    </lineage>
</organism>
<sequence length="303" mass="34359">MKAVFDTKPTSIYDDDQTEHYQFPRRYLTSVRQCKNDWVVLRRPRADGGNLAYFAVARIADVEQDINNPAMSYARYADYVQFDNPVPWRVDGRYAEEALRIIPQKQVGVYLRGRSVRIISDEDFVAIVVAGLGQTLSKSAALDLFDGAFGNMGEALSNSLPEERDYRVQRILTSRIVREANFRALVCEAYENRCAITGLAVLDHAGKPEVQGAHIWAVASGGPDVVQNGIALTATVHWLFDRHLISLTDEYDLLVSAEKIPPTFLELFGQLSKRIALPARESDRPHPSYIARHRELFYEKNRR</sequence>
<keyword evidence="2" id="KW-0255">Endonuclease</keyword>
<accession>A0A949PRS3</accession>
<name>A0A949PRS3_9HYPH</name>
<evidence type="ECO:0000259" key="1">
    <source>
        <dbReference type="Pfam" id="PF13391"/>
    </source>
</evidence>
<keyword evidence="2" id="KW-0540">Nuclease</keyword>
<dbReference type="GO" id="GO:0004519">
    <property type="term" value="F:endonuclease activity"/>
    <property type="evidence" value="ECO:0007669"/>
    <property type="project" value="UniProtKB-KW"/>
</dbReference>
<keyword evidence="2" id="KW-0378">Hydrolase</keyword>
<dbReference type="Proteomes" id="UP000752297">
    <property type="component" value="Unassembled WGS sequence"/>
</dbReference>
<protein>
    <submittedName>
        <fullName evidence="2">HNH endonuclease</fullName>
    </submittedName>
</protein>
<evidence type="ECO:0000313" key="3">
    <source>
        <dbReference type="Proteomes" id="UP000752297"/>
    </source>
</evidence>
<evidence type="ECO:0000313" key="2">
    <source>
        <dbReference type="EMBL" id="MBV2145074.1"/>
    </source>
</evidence>
<feature type="domain" description="HNH nuclease" evidence="1">
    <location>
        <begin position="194"/>
        <end position="247"/>
    </location>
</feature>
<gene>
    <name evidence="2" type="ORF">KUG47_16380</name>
</gene>
<dbReference type="RefSeq" id="WP_217679090.1">
    <property type="nucleotide sequence ID" value="NZ_JAHRVA010000010.1"/>
</dbReference>